<dbReference type="SUPFAM" id="SSF52374">
    <property type="entry name" value="Nucleotidylyl transferase"/>
    <property type="match status" value="1"/>
</dbReference>
<evidence type="ECO:0000256" key="1">
    <source>
        <dbReference type="ARBA" id="ARBA00022490"/>
    </source>
</evidence>
<dbReference type="AlphaFoldDB" id="A0A075GD16"/>
<dbReference type="NCBIfam" id="TIGR00125">
    <property type="entry name" value="cyt_tran_rel"/>
    <property type="match status" value="1"/>
</dbReference>
<comment type="pathway">
    <text evidence="7">Cofactor biosynthesis; coenzyme A biosynthesis.</text>
</comment>
<dbReference type="Pfam" id="PF01467">
    <property type="entry name" value="CTP_transf_like"/>
    <property type="match status" value="1"/>
</dbReference>
<dbReference type="NCBIfam" id="NF001985">
    <property type="entry name" value="PRK00777.1"/>
    <property type="match status" value="1"/>
</dbReference>
<keyword evidence="2 7" id="KW-0808">Transferase</keyword>
<keyword evidence="5 7" id="KW-0067">ATP-binding</keyword>
<comment type="catalytic activity">
    <reaction evidence="7">
        <text>(R)-4'-phosphopantetheine + ATP + H(+) = 3'-dephospho-CoA + diphosphate</text>
        <dbReference type="Rhea" id="RHEA:19801"/>
        <dbReference type="ChEBI" id="CHEBI:15378"/>
        <dbReference type="ChEBI" id="CHEBI:30616"/>
        <dbReference type="ChEBI" id="CHEBI:33019"/>
        <dbReference type="ChEBI" id="CHEBI:57328"/>
        <dbReference type="ChEBI" id="CHEBI:61723"/>
        <dbReference type="EC" id="2.7.7.3"/>
    </reaction>
</comment>
<accession>A0A075GD16</accession>
<name>A0A075GD16_9ARCH</name>
<comment type="function">
    <text evidence="7">Reversibly transfers an adenylyl group from ATP to 4'-phosphopantetheine, yielding dephospho-CoA (dPCoA) and pyrophosphate.</text>
</comment>
<dbReference type="GO" id="GO:0004595">
    <property type="term" value="F:pantetheine-phosphate adenylyltransferase activity"/>
    <property type="evidence" value="ECO:0007669"/>
    <property type="project" value="UniProtKB-UniRule"/>
</dbReference>
<organism evidence="9">
    <name type="scientific">uncultured marine thaumarchaeote KM3_115_A11</name>
    <dbReference type="NCBI Taxonomy" id="1455988"/>
    <lineage>
        <taxon>Archaea</taxon>
        <taxon>Nitrososphaerota</taxon>
        <taxon>environmental samples</taxon>
    </lineage>
</organism>
<dbReference type="EC" id="2.7.7.3" evidence="7"/>
<evidence type="ECO:0000256" key="4">
    <source>
        <dbReference type="ARBA" id="ARBA00022741"/>
    </source>
</evidence>
<dbReference type="InterPro" id="IPR004821">
    <property type="entry name" value="Cyt_trans-like"/>
</dbReference>
<comment type="similarity">
    <text evidence="7">Belongs to the eukaryotic CoaD family.</text>
</comment>
<evidence type="ECO:0000256" key="3">
    <source>
        <dbReference type="ARBA" id="ARBA00022695"/>
    </source>
</evidence>
<evidence type="ECO:0000256" key="5">
    <source>
        <dbReference type="ARBA" id="ARBA00022840"/>
    </source>
</evidence>
<dbReference type="GO" id="GO:0005524">
    <property type="term" value="F:ATP binding"/>
    <property type="evidence" value="ECO:0007669"/>
    <property type="project" value="UniProtKB-KW"/>
</dbReference>
<keyword evidence="6 7" id="KW-0173">Coenzyme A biosynthesis</keyword>
<keyword evidence="1 7" id="KW-0963">Cytoplasm</keyword>
<dbReference type="HAMAP" id="MF_00647">
    <property type="entry name" value="PPAT_arch"/>
    <property type="match status" value="1"/>
</dbReference>
<dbReference type="PANTHER" id="PTHR43793:SF1">
    <property type="entry name" value="FAD SYNTHASE"/>
    <property type="match status" value="1"/>
</dbReference>
<proteinExistence type="inferred from homology"/>
<dbReference type="GO" id="GO:0005737">
    <property type="term" value="C:cytoplasm"/>
    <property type="evidence" value="ECO:0007669"/>
    <property type="project" value="UniProtKB-SubCell"/>
</dbReference>
<protein>
    <recommendedName>
        <fullName evidence="7">Phosphopantetheine adenylyltransferase</fullName>
        <ecNumber evidence="7">2.7.7.3</ecNumber>
    </recommendedName>
    <alternativeName>
        <fullName evidence="7">Dephospho-CoA pyrophosphorylase</fullName>
    </alternativeName>
    <alternativeName>
        <fullName evidence="7">Pantetheine-phosphate adenylyltransferase</fullName>
        <shortName evidence="7">PPAT</shortName>
    </alternativeName>
</protein>
<keyword evidence="4 7" id="KW-0547">Nucleotide-binding</keyword>
<dbReference type="InterPro" id="IPR050385">
    <property type="entry name" value="Archaeal_FAD_synthase"/>
</dbReference>
<dbReference type="InterPro" id="IPR014729">
    <property type="entry name" value="Rossmann-like_a/b/a_fold"/>
</dbReference>
<gene>
    <name evidence="7" type="primary">coaD</name>
</gene>
<keyword evidence="3 7" id="KW-0548">Nucleotidyltransferase</keyword>
<sequence length="155" mass="16823">MMEQFDLVAMGGTFDVIHNGHMALLNKSFSISSKVIIGLSSDQLAAKRGKNLVSDYSKRFSLLKSVIEKNFPNSSYEISKLENDFGPAVIEGSVKALVVSEDTSSKGVHLNELRAERNLPPVEIVVVPMVLAKDGKAISSTRIKNSEIDTSGNLN</sequence>
<dbReference type="InterPro" id="IPR023540">
    <property type="entry name" value="PPAT_arch"/>
</dbReference>
<evidence type="ECO:0000256" key="7">
    <source>
        <dbReference type="HAMAP-Rule" id="MF_00647"/>
    </source>
</evidence>
<evidence type="ECO:0000256" key="6">
    <source>
        <dbReference type="ARBA" id="ARBA00022993"/>
    </source>
</evidence>
<dbReference type="Gene3D" id="3.40.50.620">
    <property type="entry name" value="HUPs"/>
    <property type="match status" value="1"/>
</dbReference>
<feature type="domain" description="Cytidyltransferase-like" evidence="8">
    <location>
        <begin position="10"/>
        <end position="145"/>
    </location>
</feature>
<evidence type="ECO:0000313" key="9">
    <source>
        <dbReference type="EMBL" id="AIE99597.1"/>
    </source>
</evidence>
<dbReference type="UniPathway" id="UPA00241"/>
<comment type="subcellular location">
    <subcellularLocation>
        <location evidence="7">Cytoplasm</location>
    </subcellularLocation>
</comment>
<evidence type="ECO:0000259" key="8">
    <source>
        <dbReference type="Pfam" id="PF01467"/>
    </source>
</evidence>
<dbReference type="GO" id="GO:0015937">
    <property type="term" value="P:coenzyme A biosynthetic process"/>
    <property type="evidence" value="ECO:0007669"/>
    <property type="project" value="UniProtKB-UniRule"/>
</dbReference>
<evidence type="ECO:0000256" key="2">
    <source>
        <dbReference type="ARBA" id="ARBA00022679"/>
    </source>
</evidence>
<dbReference type="PANTHER" id="PTHR43793">
    <property type="entry name" value="FAD SYNTHASE"/>
    <property type="match status" value="1"/>
</dbReference>
<dbReference type="EMBL" id="KF900567">
    <property type="protein sequence ID" value="AIE99597.1"/>
    <property type="molecule type" value="Genomic_DNA"/>
</dbReference>
<reference evidence="9" key="1">
    <citation type="journal article" date="2014" name="Genome Biol. Evol.">
        <title>Pangenome evidence for extensive interdomain horizontal transfer affecting lineage core and shell genes in uncultured planktonic thaumarchaeota and euryarchaeota.</title>
        <authorList>
            <person name="Deschamps P."/>
            <person name="Zivanovic Y."/>
            <person name="Moreira D."/>
            <person name="Rodriguez-Valera F."/>
            <person name="Lopez-Garcia P."/>
        </authorList>
    </citation>
    <scope>NUCLEOTIDE SEQUENCE</scope>
</reference>